<evidence type="ECO:0000313" key="7">
    <source>
        <dbReference type="Proteomes" id="UP000198427"/>
    </source>
</evidence>
<evidence type="ECO:0000256" key="5">
    <source>
        <dbReference type="ARBA" id="ARBA00023027"/>
    </source>
</evidence>
<dbReference type="GO" id="GO:0016491">
    <property type="term" value="F:oxidoreductase activity"/>
    <property type="evidence" value="ECO:0007669"/>
    <property type="project" value="InterPro"/>
</dbReference>
<dbReference type="Gene3D" id="3.50.50.60">
    <property type="entry name" value="FAD/NAD(P)-binding domain"/>
    <property type="match status" value="2"/>
</dbReference>
<reference evidence="6 7" key="1">
    <citation type="submission" date="2017-06" db="EMBL/GenBank/DDBJ databases">
        <authorList>
            <person name="Varghese N."/>
            <person name="Submissions S."/>
        </authorList>
    </citation>
    <scope>NUCLEOTIDE SEQUENCE [LARGE SCALE GENOMIC DNA]</scope>
    <source>
        <strain evidence="6 7">DSM 26989</strain>
    </source>
</reference>
<protein>
    <submittedName>
        <fullName evidence="6">Phytoene dehydrogenase-related protein</fullName>
    </submittedName>
</protein>
<accession>A0A2K9HM73</accession>
<dbReference type="InterPro" id="IPR002937">
    <property type="entry name" value="Amino_oxidase"/>
</dbReference>
<dbReference type="InterPro" id="IPR052206">
    <property type="entry name" value="Retinol_saturase"/>
</dbReference>
<comment type="caution">
    <text evidence="6">The sequence shown here is derived from an EMBL/GenBank/DDBJ whole genome shotgun (WGS) entry which is preliminary data.</text>
</comment>
<dbReference type="PANTHER" id="PTHR46091">
    <property type="entry name" value="BLR7054 PROTEIN"/>
    <property type="match status" value="1"/>
</dbReference>
<dbReference type="OrthoDB" id="9789960at2"/>
<evidence type="ECO:0000256" key="2">
    <source>
        <dbReference type="ARBA" id="ARBA00022729"/>
    </source>
</evidence>
<keyword evidence="7" id="KW-1185">Reference proteome</keyword>
<keyword evidence="4" id="KW-0521">NADP</keyword>
<evidence type="ECO:0000256" key="4">
    <source>
        <dbReference type="ARBA" id="ARBA00022857"/>
    </source>
</evidence>
<evidence type="ECO:0000256" key="1">
    <source>
        <dbReference type="ARBA" id="ARBA00022630"/>
    </source>
</evidence>
<name>A0A2K9HM73_9BACT</name>
<dbReference type="PANTHER" id="PTHR46091:SF3">
    <property type="entry name" value="AMINE OXIDASE DOMAIN-CONTAINING PROTEIN"/>
    <property type="match status" value="1"/>
</dbReference>
<dbReference type="RefSeq" id="WP_089367042.1">
    <property type="nucleotide sequence ID" value="NZ_CP023864.1"/>
</dbReference>
<dbReference type="GeneID" id="94030049"/>
<dbReference type="EMBL" id="FZNZ01000037">
    <property type="protein sequence ID" value="SNS07984.1"/>
    <property type="molecule type" value="Genomic_DNA"/>
</dbReference>
<dbReference type="PROSITE" id="PS51257">
    <property type="entry name" value="PROKAR_LIPOPROTEIN"/>
    <property type="match status" value="1"/>
</dbReference>
<dbReference type="Proteomes" id="UP000198427">
    <property type="component" value="Unassembled WGS sequence"/>
</dbReference>
<keyword evidence="1" id="KW-0285">Flavoprotein</keyword>
<keyword evidence="5" id="KW-0520">NAD</keyword>
<dbReference type="Pfam" id="PF01593">
    <property type="entry name" value="Amino_oxidase"/>
    <property type="match status" value="1"/>
</dbReference>
<proteinExistence type="predicted"/>
<keyword evidence="2" id="KW-0732">Signal</keyword>
<evidence type="ECO:0000256" key="3">
    <source>
        <dbReference type="ARBA" id="ARBA00022827"/>
    </source>
</evidence>
<keyword evidence="3" id="KW-0274">FAD</keyword>
<dbReference type="InterPro" id="IPR036188">
    <property type="entry name" value="FAD/NAD-bd_sf"/>
</dbReference>
<sequence length="500" mass="55906">MTQQKKVIIIGSGLGGLSCGAILAKNGFDVTVLEQGVQVGGCLQCFSRRGAKFETGMHFIGSAAHGQTLDKLMRYLEIDKTVTLSQLDPQGYDIVALGGKKYAFANGREAFLKQLTDYFPSQHDNLVRYYDLIEEIANASSLHSLKYADSDSPLNMEYQLRSINAVIDEVITDPLLAKVLVGNLPLYAAEKDKTPFATHAFIMDFYNQSAFRVKGGSDSIATALMGTINRYGGEVLTRKKVTRIICDDTHAVGVEVNGKDTLPCDIIISDAHPMRTLELLDTKLIRPAFRKRINHIPQTVGGFSVYLHFKEKTVPYLNYNYYGYQGDTPWDCERYSPESWPKGFLYMHFCPEGDTQYASTGVILSYMQMADVEQWKGTKVGRRGQDYEDFKREKAERLIDVLEEHFPNIRTQIQNYYTSTPLTYLDYTGTEGGSMYGNAKDISLGSACRVPQRTKVPNLYLTGQNINSHGMLGVLVGTIVTCSELLTAKTIYEQIKEANE</sequence>
<dbReference type="SUPFAM" id="SSF51905">
    <property type="entry name" value="FAD/NAD(P)-binding domain"/>
    <property type="match status" value="1"/>
</dbReference>
<dbReference type="AlphaFoldDB" id="A0A2K9HM73"/>
<evidence type="ECO:0000313" key="6">
    <source>
        <dbReference type="EMBL" id="SNS07984.1"/>
    </source>
</evidence>
<gene>
    <name evidence="6" type="ORF">SAMN06265364_13712</name>
</gene>
<dbReference type="KEGG" id="pje:CRM71_11800"/>
<organism evidence="6 7">
    <name type="scientific">Prevotella jejuni</name>
    <dbReference type="NCBI Taxonomy" id="1177574"/>
    <lineage>
        <taxon>Bacteria</taxon>
        <taxon>Pseudomonadati</taxon>
        <taxon>Bacteroidota</taxon>
        <taxon>Bacteroidia</taxon>
        <taxon>Bacteroidales</taxon>
        <taxon>Prevotellaceae</taxon>
        <taxon>Prevotella</taxon>
    </lineage>
</organism>